<evidence type="ECO:0000313" key="2">
    <source>
        <dbReference type="EMBL" id="EAZ89059.1"/>
    </source>
</evidence>
<name>A3IWV7_9CHRO</name>
<sequence length="152" mass="17471">MSLPASETELIKAYKRGVPKELLELYKLGNGMFIGYDSYSDASESHNFRLEIPELSKIQTVQSYGFVCEDAPLYNLTEKWWQFVDNGNGNWLAFDGNQEGYGRILDIFHEEVGYEECHGIIAESITELLDQLVQRDGTDWFGNEEWQPLGYV</sequence>
<accession>A3IWV7</accession>
<dbReference type="Gene3D" id="3.40.1580.10">
    <property type="entry name" value="SMI1/KNR4-like"/>
    <property type="match status" value="1"/>
</dbReference>
<evidence type="ECO:0000259" key="1">
    <source>
        <dbReference type="Pfam" id="PF09346"/>
    </source>
</evidence>
<keyword evidence="3" id="KW-1185">Reference proteome</keyword>
<dbReference type="OrthoDB" id="3375677at2"/>
<dbReference type="Proteomes" id="UP000003781">
    <property type="component" value="Unassembled WGS sequence"/>
</dbReference>
<feature type="domain" description="Knr4/Smi1-like" evidence="1">
    <location>
        <begin position="11"/>
        <end position="130"/>
    </location>
</feature>
<dbReference type="AlphaFoldDB" id="A3IWV7"/>
<gene>
    <name evidence="2" type="ORF">CY0110_01410</name>
</gene>
<dbReference type="Pfam" id="PF09346">
    <property type="entry name" value="SMI1_KNR4"/>
    <property type="match status" value="1"/>
</dbReference>
<dbReference type="RefSeq" id="WP_008277863.1">
    <property type="nucleotide sequence ID" value="NZ_AAXW01000056.1"/>
</dbReference>
<comment type="caution">
    <text evidence="2">The sequence shown here is derived from an EMBL/GenBank/DDBJ whole genome shotgun (WGS) entry which is preliminary data.</text>
</comment>
<dbReference type="InterPro" id="IPR018958">
    <property type="entry name" value="Knr4/Smi1-like_dom"/>
</dbReference>
<dbReference type="InterPro" id="IPR037883">
    <property type="entry name" value="Knr4/Smi1-like_sf"/>
</dbReference>
<dbReference type="SUPFAM" id="SSF160631">
    <property type="entry name" value="SMI1/KNR4-like"/>
    <property type="match status" value="1"/>
</dbReference>
<protein>
    <recommendedName>
        <fullName evidence="1">Knr4/Smi1-like domain-containing protein</fullName>
    </recommendedName>
</protein>
<dbReference type="EMBL" id="AAXW01000056">
    <property type="protein sequence ID" value="EAZ89059.1"/>
    <property type="molecule type" value="Genomic_DNA"/>
</dbReference>
<proteinExistence type="predicted"/>
<reference evidence="2 3" key="1">
    <citation type="submission" date="2007-03" db="EMBL/GenBank/DDBJ databases">
        <authorList>
            <person name="Stal L."/>
            <person name="Ferriera S."/>
            <person name="Johnson J."/>
            <person name="Kravitz S."/>
            <person name="Beeson K."/>
            <person name="Sutton G."/>
            <person name="Rogers Y.-H."/>
            <person name="Friedman R."/>
            <person name="Frazier M."/>
            <person name="Venter J.C."/>
        </authorList>
    </citation>
    <scope>NUCLEOTIDE SEQUENCE [LARGE SCALE GENOMIC DNA]</scope>
    <source>
        <strain evidence="2 3">CCY0110</strain>
    </source>
</reference>
<organism evidence="2 3">
    <name type="scientific">Crocosphaera chwakensis CCY0110</name>
    <dbReference type="NCBI Taxonomy" id="391612"/>
    <lineage>
        <taxon>Bacteria</taxon>
        <taxon>Bacillati</taxon>
        <taxon>Cyanobacteriota</taxon>
        <taxon>Cyanophyceae</taxon>
        <taxon>Oscillatoriophycideae</taxon>
        <taxon>Chroococcales</taxon>
        <taxon>Aphanothecaceae</taxon>
        <taxon>Crocosphaera</taxon>
        <taxon>Crocosphaera chwakensis</taxon>
    </lineage>
</organism>
<evidence type="ECO:0000313" key="3">
    <source>
        <dbReference type="Proteomes" id="UP000003781"/>
    </source>
</evidence>